<dbReference type="EMBL" id="JNVN01002748">
    <property type="protein sequence ID" value="KHJ31597.1"/>
    <property type="molecule type" value="Genomic_DNA"/>
</dbReference>
<protein>
    <submittedName>
        <fullName evidence="3">Putative rwd domain-containing protein</fullName>
    </submittedName>
</protein>
<dbReference type="PROSITE" id="PS50908">
    <property type="entry name" value="RWD"/>
    <property type="match status" value="1"/>
</dbReference>
<dbReference type="InterPro" id="IPR040213">
    <property type="entry name" value="GIR2-like"/>
</dbReference>
<dbReference type="AlphaFoldDB" id="A0A0B1NYW5"/>
<organism evidence="3 4">
    <name type="scientific">Uncinula necator</name>
    <name type="common">Grape powdery mildew</name>
    <dbReference type="NCBI Taxonomy" id="52586"/>
    <lineage>
        <taxon>Eukaryota</taxon>
        <taxon>Fungi</taxon>
        <taxon>Dikarya</taxon>
        <taxon>Ascomycota</taxon>
        <taxon>Pezizomycotina</taxon>
        <taxon>Leotiomycetes</taxon>
        <taxon>Erysiphales</taxon>
        <taxon>Erysiphaceae</taxon>
        <taxon>Erysiphe</taxon>
    </lineage>
</organism>
<comment type="caution">
    <text evidence="3">The sequence shown here is derived from an EMBL/GenBank/DDBJ whole genome shotgun (WGS) entry which is preliminary data.</text>
</comment>
<accession>A0A0B1NYW5</accession>
<dbReference type="InterPro" id="IPR006575">
    <property type="entry name" value="RWD_dom"/>
</dbReference>
<dbReference type="Gene3D" id="3.10.110.10">
    <property type="entry name" value="Ubiquitin Conjugating Enzyme"/>
    <property type="match status" value="1"/>
</dbReference>
<dbReference type="HOGENOM" id="CLU_084528_0_1_1"/>
<feature type="domain" description="RWD" evidence="2">
    <location>
        <begin position="8"/>
        <end position="121"/>
    </location>
</feature>
<dbReference type="OMA" id="QWDEHKK"/>
<evidence type="ECO:0000256" key="1">
    <source>
        <dbReference type="SAM" id="Coils"/>
    </source>
</evidence>
<dbReference type="SUPFAM" id="SSF54495">
    <property type="entry name" value="UBC-like"/>
    <property type="match status" value="1"/>
</dbReference>
<reference evidence="3 4" key="1">
    <citation type="journal article" date="2014" name="BMC Genomics">
        <title>Adaptive genomic structural variation in the grape powdery mildew pathogen, Erysiphe necator.</title>
        <authorList>
            <person name="Jones L."/>
            <person name="Riaz S."/>
            <person name="Morales-Cruz A."/>
            <person name="Amrine K.C."/>
            <person name="McGuire B."/>
            <person name="Gubler W.D."/>
            <person name="Walker M.A."/>
            <person name="Cantu D."/>
        </authorList>
    </citation>
    <scope>NUCLEOTIDE SEQUENCE [LARGE SCALE GENOMIC DNA]</scope>
    <source>
        <strain evidence="4">c</strain>
    </source>
</reference>
<evidence type="ECO:0000313" key="4">
    <source>
        <dbReference type="Proteomes" id="UP000030854"/>
    </source>
</evidence>
<gene>
    <name evidence="3" type="ORF">EV44_g1902</name>
</gene>
<sequence length="227" mass="26139">MGKEEQIEERDVLVSIFPDEMQEISDSEFQLSINLDAATQDGEDTKPLNIILNVKYPPDYPDVPPILEILPSSDGSIQTFFNVTEDAKDLLDSLKETIDENEGMVMIFTIVSTLKENAERLISNRQQEWQQKQDEKFMEAESKENSKFHGTPVTPETFAIWRKNFFLEMEELKSQKLEMEELAEKKKGKAKVKVKDDIPLFTGKQLWMKGMVSNLDMEGLDIEVPAW</sequence>
<keyword evidence="4" id="KW-1185">Reference proteome</keyword>
<feature type="coiled-coil region" evidence="1">
    <location>
        <begin position="162"/>
        <end position="189"/>
    </location>
</feature>
<dbReference type="InterPro" id="IPR016135">
    <property type="entry name" value="UBQ-conjugating_enzyme/RWD"/>
</dbReference>
<dbReference type="Proteomes" id="UP000030854">
    <property type="component" value="Unassembled WGS sequence"/>
</dbReference>
<dbReference type="PANTHER" id="PTHR12292">
    <property type="entry name" value="RWD DOMAIN-CONTAINING PROTEIN"/>
    <property type="match status" value="1"/>
</dbReference>
<dbReference type="STRING" id="52586.A0A0B1NYW5"/>
<evidence type="ECO:0000259" key="2">
    <source>
        <dbReference type="PROSITE" id="PS50908"/>
    </source>
</evidence>
<dbReference type="FunFam" id="3.10.110.10:FF:000075">
    <property type="entry name" value="RWD domain-containing protein (Gir2)"/>
    <property type="match status" value="1"/>
</dbReference>
<dbReference type="Pfam" id="PF05773">
    <property type="entry name" value="RWD"/>
    <property type="match status" value="1"/>
</dbReference>
<dbReference type="SMART" id="SM00591">
    <property type="entry name" value="RWD"/>
    <property type="match status" value="1"/>
</dbReference>
<name>A0A0B1NYW5_UNCNE</name>
<proteinExistence type="predicted"/>
<evidence type="ECO:0000313" key="3">
    <source>
        <dbReference type="EMBL" id="KHJ31597.1"/>
    </source>
</evidence>
<keyword evidence="1" id="KW-0175">Coiled coil</keyword>